<dbReference type="Pfam" id="PF13439">
    <property type="entry name" value="Glyco_transf_4"/>
    <property type="match status" value="1"/>
</dbReference>
<evidence type="ECO:0000256" key="2">
    <source>
        <dbReference type="ARBA" id="ARBA00022679"/>
    </source>
</evidence>
<accession>A0ABN2GSA8</accession>
<sequence length="383" mass="41854">MRVLMIAQSPIAGDSRILREATALADAGHTIHIIGRDVPEGFEIGPKITVESVSRSSGLRAGGGGLAVGHGRRGPKVLAKRFGRWLLLPEHRLRTEKQWRLAAAPRVADAGPFDVVHAHDFNTLELAAEYAELWQAVLVYDSHELWFDRALPGRPTPLWRARGRQFEATLAAKARVVFTVSDGIAVRLRDRGLKDVRVIRNTFPKADFVPPPLERPEGLLYAGRVGAGRDLPTVVGAARQLAPFRTVLMGSVDPNYRLDLGPVEVVAERSIDQVDETLRSYGISLVTLTNTCENHRLALPNKLFHAVRAGVPVVAADLPELRAVVTSHNLGTLYTPGDPVSLTAAVRALIETYPVYTAGIREAADELNWEHDAATLVKAYSEL</sequence>
<comment type="caution">
    <text evidence="4">The sequence shown here is derived from an EMBL/GenBank/DDBJ whole genome shotgun (WGS) entry which is preliminary data.</text>
</comment>
<name>A0ABN2GSA8_9ACTN</name>
<evidence type="ECO:0000256" key="1">
    <source>
        <dbReference type="ARBA" id="ARBA00022676"/>
    </source>
</evidence>
<evidence type="ECO:0000313" key="5">
    <source>
        <dbReference type="Proteomes" id="UP001500280"/>
    </source>
</evidence>
<proteinExistence type="predicted"/>
<feature type="domain" description="Glycosyltransferase subfamily 4-like N-terminal" evidence="3">
    <location>
        <begin position="17"/>
        <end position="201"/>
    </location>
</feature>
<dbReference type="PANTHER" id="PTHR12526:SF510">
    <property type="entry name" value="D-INOSITOL 3-PHOSPHATE GLYCOSYLTRANSFERASE"/>
    <property type="match status" value="1"/>
</dbReference>
<protein>
    <recommendedName>
        <fullName evidence="3">Glycosyltransferase subfamily 4-like N-terminal domain-containing protein</fullName>
    </recommendedName>
</protein>
<keyword evidence="1" id="KW-0328">Glycosyltransferase</keyword>
<reference evidence="4 5" key="1">
    <citation type="journal article" date="2019" name="Int. J. Syst. Evol. Microbiol.">
        <title>The Global Catalogue of Microorganisms (GCM) 10K type strain sequencing project: providing services to taxonomists for standard genome sequencing and annotation.</title>
        <authorList>
            <consortium name="The Broad Institute Genomics Platform"/>
            <consortium name="The Broad Institute Genome Sequencing Center for Infectious Disease"/>
            <person name="Wu L."/>
            <person name="Ma J."/>
        </authorList>
    </citation>
    <scope>NUCLEOTIDE SEQUENCE [LARGE SCALE GENOMIC DNA]</scope>
    <source>
        <strain evidence="4 5">JCM 14307</strain>
    </source>
</reference>
<gene>
    <name evidence="4" type="ORF">GCM10009745_18660</name>
</gene>
<dbReference type="Pfam" id="PF13692">
    <property type="entry name" value="Glyco_trans_1_4"/>
    <property type="match status" value="1"/>
</dbReference>
<evidence type="ECO:0000259" key="3">
    <source>
        <dbReference type="Pfam" id="PF13439"/>
    </source>
</evidence>
<dbReference type="EMBL" id="BAAANF010000005">
    <property type="protein sequence ID" value="GAA1675770.1"/>
    <property type="molecule type" value="Genomic_DNA"/>
</dbReference>
<organism evidence="4 5">
    <name type="scientific">Kribbella yunnanensis</name>
    <dbReference type="NCBI Taxonomy" id="190194"/>
    <lineage>
        <taxon>Bacteria</taxon>
        <taxon>Bacillati</taxon>
        <taxon>Actinomycetota</taxon>
        <taxon>Actinomycetes</taxon>
        <taxon>Propionibacteriales</taxon>
        <taxon>Kribbellaceae</taxon>
        <taxon>Kribbella</taxon>
    </lineage>
</organism>
<dbReference type="Proteomes" id="UP001500280">
    <property type="component" value="Unassembled WGS sequence"/>
</dbReference>
<keyword evidence="2" id="KW-0808">Transferase</keyword>
<dbReference type="InterPro" id="IPR028098">
    <property type="entry name" value="Glyco_trans_4-like_N"/>
</dbReference>
<dbReference type="SUPFAM" id="SSF53756">
    <property type="entry name" value="UDP-Glycosyltransferase/glycogen phosphorylase"/>
    <property type="match status" value="1"/>
</dbReference>
<evidence type="ECO:0000313" key="4">
    <source>
        <dbReference type="EMBL" id="GAA1675770.1"/>
    </source>
</evidence>
<keyword evidence="5" id="KW-1185">Reference proteome</keyword>
<dbReference type="PANTHER" id="PTHR12526">
    <property type="entry name" value="GLYCOSYLTRANSFERASE"/>
    <property type="match status" value="1"/>
</dbReference>
<dbReference type="Gene3D" id="3.40.50.2000">
    <property type="entry name" value="Glycogen Phosphorylase B"/>
    <property type="match status" value="2"/>
</dbReference>